<evidence type="ECO:0000256" key="3">
    <source>
        <dbReference type="ARBA" id="ARBA00022525"/>
    </source>
</evidence>
<keyword evidence="3" id="KW-0964">Secreted</keyword>
<dbReference type="GO" id="GO:0005509">
    <property type="term" value="F:calcium ion binding"/>
    <property type="evidence" value="ECO:0007669"/>
    <property type="project" value="InterPro"/>
</dbReference>
<dbReference type="PANTHER" id="PTHR38340">
    <property type="entry name" value="S-LAYER PROTEIN"/>
    <property type="match status" value="1"/>
</dbReference>
<keyword evidence="4" id="KW-0677">Repeat</keyword>
<protein>
    <recommendedName>
        <fullName evidence="6">Peptidase M10 serralysin C-terminal domain-containing protein</fullName>
    </recommendedName>
</protein>
<dbReference type="EMBL" id="LN852739">
    <property type="protein sequence ID" value="CRY93692.1"/>
    <property type="molecule type" value="Genomic_DNA"/>
</dbReference>
<sequence>MPSLYVVANQVVGSNGHLQIVRANGATWTGSTNRVEVEVQSPALTLGNWDYRVFGQNFSTGGASAYYAAVTLAPTQTVDYVWELLGQIHASLKLNGAEIDYNVANQNSNSFIRTLMYVIGNDLNWSAGFSSGGLTSFPGWDRNVLFGAELGWSTSTGIALNLAGTAGNDIIRTGNGNDTLGGAAGNDSISSNAGNDTVRAGTGNDTVSGQNGNDSLFGDGGNDRLLGGGGNDAIYGGTGNDVIIGEAGLDRLYGGADSTWDVFVFGSGSTSKSSPDTIFDFVVGVDFIDLRPYDANSSSSGDQAFIFGGQTAVARGIWCVDVGSDIIVYGDITGDTTSDFAIRVSGVNSLSSASFFL</sequence>
<dbReference type="Pfam" id="PF00353">
    <property type="entry name" value="HemolysinCabind"/>
    <property type="match status" value="2"/>
</dbReference>
<geneLocation type="plasmid" evidence="7">
    <name>pRGRH0047</name>
</geneLocation>
<dbReference type="PRINTS" id="PR00313">
    <property type="entry name" value="CABNDNGRPT"/>
</dbReference>
<accession>A0A0H5QC18</accession>
<organism evidence="7">
    <name type="scientific">uncultured prokaryote</name>
    <dbReference type="NCBI Taxonomy" id="198431"/>
    <lineage>
        <taxon>unclassified sequences</taxon>
        <taxon>environmental samples</taxon>
    </lineage>
</organism>
<dbReference type="AlphaFoldDB" id="A0A0H5QC18"/>
<reference evidence="7" key="1">
    <citation type="submission" date="2015-06" db="EMBL/GenBank/DDBJ databases">
        <authorList>
            <person name="Joergensen T."/>
        </authorList>
    </citation>
    <scope>NUCLEOTIDE SEQUENCE</scope>
    <source>
        <plasmid evidence="7">pRGRH0047</plasmid>
    </source>
</reference>
<keyword evidence="7" id="KW-0614">Plasmid</keyword>
<name>A0A0H5QC18_9ZZZZ</name>
<evidence type="ECO:0000256" key="1">
    <source>
        <dbReference type="ARBA" id="ARBA00001913"/>
    </source>
</evidence>
<dbReference type="SUPFAM" id="SSF51120">
    <property type="entry name" value="beta-Roll"/>
    <property type="match status" value="1"/>
</dbReference>
<dbReference type="GO" id="GO:0005615">
    <property type="term" value="C:extracellular space"/>
    <property type="evidence" value="ECO:0007669"/>
    <property type="project" value="InterPro"/>
</dbReference>
<dbReference type="InterPro" id="IPR050557">
    <property type="entry name" value="RTX_toxin/Mannuronan_C5-epim"/>
</dbReference>
<feature type="region of interest" description="Disordered" evidence="5">
    <location>
        <begin position="182"/>
        <end position="220"/>
    </location>
</feature>
<feature type="compositionally biased region" description="Polar residues" evidence="5">
    <location>
        <begin position="203"/>
        <end position="214"/>
    </location>
</feature>
<evidence type="ECO:0000256" key="2">
    <source>
        <dbReference type="ARBA" id="ARBA00004613"/>
    </source>
</evidence>
<comment type="cofactor">
    <cofactor evidence="1">
        <name>Ca(2+)</name>
        <dbReference type="ChEBI" id="CHEBI:29108"/>
    </cofactor>
</comment>
<reference evidence="7" key="2">
    <citation type="submission" date="2015-07" db="EMBL/GenBank/DDBJ databases">
        <title>Plasmids, circular viruses and viroids from rat gut.</title>
        <authorList>
            <person name="Jorgensen T.J."/>
            <person name="Hansen M.A."/>
            <person name="Xu Z."/>
            <person name="Tabak M.A."/>
            <person name="Sorensen S.J."/>
            <person name="Hansen L.H."/>
        </authorList>
    </citation>
    <scope>NUCLEOTIDE SEQUENCE</scope>
    <source>
        <plasmid evidence="7">pRGRH0047</plasmid>
    </source>
</reference>
<evidence type="ECO:0000313" key="7">
    <source>
        <dbReference type="EMBL" id="CRY93692.1"/>
    </source>
</evidence>
<feature type="domain" description="Peptidase M10 serralysin C-terminal" evidence="6">
    <location>
        <begin position="235"/>
        <end position="349"/>
    </location>
</feature>
<dbReference type="Pfam" id="PF08548">
    <property type="entry name" value="Peptidase_M10_C"/>
    <property type="match status" value="1"/>
</dbReference>
<dbReference type="InterPro" id="IPR001343">
    <property type="entry name" value="Hemolysn_Ca-bd"/>
</dbReference>
<evidence type="ECO:0000259" key="6">
    <source>
        <dbReference type="Pfam" id="PF08548"/>
    </source>
</evidence>
<dbReference type="Gene3D" id="2.150.10.10">
    <property type="entry name" value="Serralysin-like metalloprotease, C-terminal"/>
    <property type="match status" value="2"/>
</dbReference>
<comment type="subcellular location">
    <subcellularLocation>
        <location evidence="2">Secreted</location>
    </subcellularLocation>
</comment>
<dbReference type="PROSITE" id="PS00330">
    <property type="entry name" value="HEMOLYSIN_CALCIUM"/>
    <property type="match status" value="2"/>
</dbReference>
<dbReference type="PANTHER" id="PTHR38340:SF1">
    <property type="entry name" value="S-LAYER PROTEIN"/>
    <property type="match status" value="1"/>
</dbReference>
<evidence type="ECO:0000256" key="5">
    <source>
        <dbReference type="SAM" id="MobiDB-lite"/>
    </source>
</evidence>
<proteinExistence type="predicted"/>
<dbReference type="InterPro" id="IPR018511">
    <property type="entry name" value="Hemolysin-typ_Ca-bd_CS"/>
</dbReference>
<dbReference type="InterPro" id="IPR013858">
    <property type="entry name" value="Peptidase_M10B_C"/>
</dbReference>
<evidence type="ECO:0000256" key="4">
    <source>
        <dbReference type="ARBA" id="ARBA00022737"/>
    </source>
</evidence>
<dbReference type="InterPro" id="IPR011049">
    <property type="entry name" value="Serralysin-like_metalloprot_C"/>
</dbReference>